<dbReference type="InterPro" id="IPR007492">
    <property type="entry name" value="LytTR_DNA-bd_dom"/>
</dbReference>
<keyword evidence="5" id="KW-0597">Phosphoprotein</keyword>
<dbReference type="SUPFAM" id="SSF52172">
    <property type="entry name" value="CheY-like"/>
    <property type="match status" value="1"/>
</dbReference>
<protein>
    <submittedName>
        <fullName evidence="8">Response regulator</fullName>
    </submittedName>
</protein>
<evidence type="ECO:0000259" key="7">
    <source>
        <dbReference type="PROSITE" id="PS50930"/>
    </source>
</evidence>
<evidence type="ECO:0000256" key="5">
    <source>
        <dbReference type="PROSITE-ProRule" id="PRU00169"/>
    </source>
</evidence>
<evidence type="ECO:0000313" key="9">
    <source>
        <dbReference type="Proteomes" id="UP000051302"/>
    </source>
</evidence>
<keyword evidence="1" id="KW-0963">Cytoplasm</keyword>
<feature type="domain" description="Response regulatory" evidence="6">
    <location>
        <begin position="3"/>
        <end position="126"/>
    </location>
</feature>
<dbReference type="STRING" id="1423774.FD31_GL001133"/>
<feature type="modified residue" description="4-aspartylphosphate" evidence="5">
    <location>
        <position position="59"/>
    </location>
</feature>
<dbReference type="Gene3D" id="2.40.50.1020">
    <property type="entry name" value="LytTr DNA-binding domain"/>
    <property type="match status" value="1"/>
</dbReference>
<gene>
    <name evidence="8" type="ORF">FD31_GL001133</name>
</gene>
<dbReference type="PROSITE" id="PS50930">
    <property type="entry name" value="HTH_LYTTR"/>
    <property type="match status" value="1"/>
</dbReference>
<evidence type="ECO:0000256" key="1">
    <source>
        <dbReference type="ARBA" id="ARBA00022490"/>
    </source>
</evidence>
<evidence type="ECO:0000256" key="3">
    <source>
        <dbReference type="ARBA" id="ARBA00023159"/>
    </source>
</evidence>
<dbReference type="Proteomes" id="UP000051302">
    <property type="component" value="Unassembled WGS sequence"/>
</dbReference>
<proteinExistence type="predicted"/>
<comment type="function">
    <text evidence="4">Required for high-level post-exponential phase expression of a series of secreted proteins.</text>
</comment>
<evidence type="ECO:0000256" key="2">
    <source>
        <dbReference type="ARBA" id="ARBA00023012"/>
    </source>
</evidence>
<evidence type="ECO:0000256" key="4">
    <source>
        <dbReference type="ARBA" id="ARBA00037164"/>
    </source>
</evidence>
<dbReference type="PANTHER" id="PTHR37299">
    <property type="entry name" value="TRANSCRIPTIONAL REGULATOR-RELATED"/>
    <property type="match status" value="1"/>
</dbReference>
<dbReference type="Pfam" id="PF04397">
    <property type="entry name" value="LytTR"/>
    <property type="match status" value="1"/>
</dbReference>
<dbReference type="CDD" id="cd17533">
    <property type="entry name" value="REC_LytTR_AgrA-like"/>
    <property type="match status" value="1"/>
</dbReference>
<dbReference type="PATRIC" id="fig|1423774.3.peg.1181"/>
<dbReference type="AlphaFoldDB" id="A0A0R1WCI5"/>
<name>A0A0R1WCI5_9LACO</name>
<feature type="domain" description="HTH LytTR-type" evidence="7">
    <location>
        <begin position="144"/>
        <end position="246"/>
    </location>
</feature>
<dbReference type="GO" id="GO:0000156">
    <property type="term" value="F:phosphorelay response regulator activity"/>
    <property type="evidence" value="ECO:0007669"/>
    <property type="project" value="InterPro"/>
</dbReference>
<evidence type="ECO:0000313" key="8">
    <source>
        <dbReference type="EMBL" id="KRM15569.1"/>
    </source>
</evidence>
<comment type="caution">
    <text evidence="8">The sequence shown here is derived from an EMBL/GenBank/DDBJ whole genome shotgun (WGS) entry which is preliminary data.</text>
</comment>
<reference evidence="8 9" key="1">
    <citation type="journal article" date="2015" name="Genome Announc.">
        <title>Expanding the biotechnology potential of lactobacilli through comparative genomics of 213 strains and associated genera.</title>
        <authorList>
            <person name="Sun Z."/>
            <person name="Harris H.M."/>
            <person name="McCann A."/>
            <person name="Guo C."/>
            <person name="Argimon S."/>
            <person name="Zhang W."/>
            <person name="Yang X."/>
            <person name="Jeffery I.B."/>
            <person name="Cooney J.C."/>
            <person name="Kagawa T.F."/>
            <person name="Liu W."/>
            <person name="Song Y."/>
            <person name="Salvetti E."/>
            <person name="Wrobel A."/>
            <person name="Rasinkangas P."/>
            <person name="Parkhill J."/>
            <person name="Rea M.C."/>
            <person name="O'Sullivan O."/>
            <person name="Ritari J."/>
            <person name="Douillard F.P."/>
            <person name="Paul Ross R."/>
            <person name="Yang R."/>
            <person name="Briner A.E."/>
            <person name="Felis G.E."/>
            <person name="de Vos W.M."/>
            <person name="Barrangou R."/>
            <person name="Klaenhammer T.R."/>
            <person name="Caufield P.W."/>
            <person name="Cui Y."/>
            <person name="Zhang H."/>
            <person name="O'Toole P.W."/>
        </authorList>
    </citation>
    <scope>NUCLEOTIDE SEQUENCE [LARGE SCALE GENOMIC DNA]</scope>
    <source>
        <strain evidence="8 9">DSM 16982</strain>
    </source>
</reference>
<dbReference type="InterPro" id="IPR046947">
    <property type="entry name" value="LytR-like"/>
</dbReference>
<dbReference type="RefSeq" id="WP_057892552.1">
    <property type="nucleotide sequence ID" value="NZ_AZFV01000021.1"/>
</dbReference>
<dbReference type="InterPro" id="IPR011006">
    <property type="entry name" value="CheY-like_superfamily"/>
</dbReference>
<accession>A0A0R1WCI5</accession>
<keyword evidence="3" id="KW-0010">Activator</keyword>
<dbReference type="PROSITE" id="PS50110">
    <property type="entry name" value="RESPONSE_REGULATORY"/>
    <property type="match status" value="1"/>
</dbReference>
<sequence length="252" mass="29204">MFPVYLLEDNAIQRQKYAEFIKNGILINDANLELKSISDSTESFYQDYIPQEQGLYFLDMEINSDKLAGLNIAEKVRKDTPLAQIVFITTHDELSLTTLERKIAPMDYILKDKGLDEIKQRITEDIEVAQMNLQKYSHSSKNLLDYKIGSRYFSIMMDDVIMLYTQKDVPGRIFIITKNQLAEFSGSLNTFENDYPDLFRCNRSYLVNLENTTTYDSHSRTLSFTDGSTCEVSFRKNKELIKILSKKNKSSN</sequence>
<dbReference type="EMBL" id="AZFV01000021">
    <property type="protein sequence ID" value="KRM15569.1"/>
    <property type="molecule type" value="Genomic_DNA"/>
</dbReference>
<dbReference type="SMART" id="SM00850">
    <property type="entry name" value="LytTR"/>
    <property type="match status" value="1"/>
</dbReference>
<dbReference type="Gene3D" id="3.40.50.2300">
    <property type="match status" value="1"/>
</dbReference>
<dbReference type="InterPro" id="IPR001789">
    <property type="entry name" value="Sig_transdc_resp-reg_receiver"/>
</dbReference>
<organism evidence="8 9">
    <name type="scientific">Companilactobacillus nantensis DSM 16982</name>
    <dbReference type="NCBI Taxonomy" id="1423774"/>
    <lineage>
        <taxon>Bacteria</taxon>
        <taxon>Bacillati</taxon>
        <taxon>Bacillota</taxon>
        <taxon>Bacilli</taxon>
        <taxon>Lactobacillales</taxon>
        <taxon>Lactobacillaceae</taxon>
        <taxon>Companilactobacillus</taxon>
    </lineage>
</organism>
<keyword evidence="9" id="KW-1185">Reference proteome</keyword>
<dbReference type="PANTHER" id="PTHR37299:SF3">
    <property type="entry name" value="STAGE 0 SPORULATION PROTEIN A HOMOLOG"/>
    <property type="match status" value="1"/>
</dbReference>
<dbReference type="GO" id="GO:0003677">
    <property type="term" value="F:DNA binding"/>
    <property type="evidence" value="ECO:0007669"/>
    <property type="project" value="InterPro"/>
</dbReference>
<evidence type="ECO:0000259" key="6">
    <source>
        <dbReference type="PROSITE" id="PS50110"/>
    </source>
</evidence>
<keyword evidence="2" id="KW-0902">Two-component regulatory system</keyword>